<dbReference type="EMBL" id="CYZT01000150">
    <property type="protein sequence ID" value="CUO71343.1"/>
    <property type="molecule type" value="Genomic_DNA"/>
</dbReference>
<protein>
    <recommendedName>
        <fullName evidence="3">HTH cro/C1-type domain-containing protein</fullName>
    </recommendedName>
</protein>
<evidence type="ECO:0000313" key="2">
    <source>
        <dbReference type="Proteomes" id="UP000095746"/>
    </source>
</evidence>
<evidence type="ECO:0000313" key="1">
    <source>
        <dbReference type="EMBL" id="CUO71343.1"/>
    </source>
</evidence>
<dbReference type="AlphaFoldDB" id="A0A174H8V6"/>
<reference evidence="1 2" key="1">
    <citation type="submission" date="2015-09" db="EMBL/GenBank/DDBJ databases">
        <authorList>
            <consortium name="Pathogen Informatics"/>
        </authorList>
    </citation>
    <scope>NUCLEOTIDE SEQUENCE [LARGE SCALE GENOMIC DNA]</scope>
    <source>
        <strain evidence="1 2">2789STDY5608854</strain>
    </source>
</reference>
<accession>A0A174H8V6</accession>
<dbReference type="Proteomes" id="UP000095746">
    <property type="component" value="Unassembled WGS sequence"/>
</dbReference>
<sequence>MPKVYLTADQRLAARYDAMAQRLADGLAVYKCRNRLRNRDIGRALGIRDETVSRLLGGDRTVRLNMETLFKLEDMAKEVSYHEQDPK</sequence>
<gene>
    <name evidence="1" type="ORF">ERS852411_02022</name>
</gene>
<organism evidence="1 2">
    <name type="scientific">Flavonifractor plautii</name>
    <name type="common">Fusobacterium plautii</name>
    <dbReference type="NCBI Taxonomy" id="292800"/>
    <lineage>
        <taxon>Bacteria</taxon>
        <taxon>Bacillati</taxon>
        <taxon>Bacillota</taxon>
        <taxon>Clostridia</taxon>
        <taxon>Eubacteriales</taxon>
        <taxon>Oscillospiraceae</taxon>
        <taxon>Flavonifractor</taxon>
    </lineage>
</organism>
<name>A0A174H8V6_FLAPL</name>
<evidence type="ECO:0008006" key="3">
    <source>
        <dbReference type="Google" id="ProtNLM"/>
    </source>
</evidence>
<proteinExistence type="predicted"/>
<dbReference type="RefSeq" id="WP_021632707.1">
    <property type="nucleotide sequence ID" value="NZ_CAAKOI010000525.1"/>
</dbReference>